<evidence type="ECO:0000313" key="2">
    <source>
        <dbReference type="EMBL" id="KAJ8866432.1"/>
    </source>
</evidence>
<proteinExistence type="predicted"/>
<feature type="domain" description="DUF4371" evidence="1">
    <location>
        <begin position="9"/>
        <end position="105"/>
    </location>
</feature>
<protein>
    <recommendedName>
        <fullName evidence="1">DUF4371 domain-containing protein</fullName>
    </recommendedName>
</protein>
<dbReference type="Pfam" id="PF14291">
    <property type="entry name" value="DUF4371"/>
    <property type="match status" value="1"/>
</dbReference>
<name>A0ABQ9G2Y9_9NEOP</name>
<sequence>MTSQNDLIECCRDIIVEKITKTFKILEDETADSSHSEQMQIGIRYVDLESHAAREEFVVFAKVIYLAGVSLAEAVLRVLEKLCLSLNDLRGVGNNGGSDISGTCNCVRLLQLLAVYAHYYSTCLNLASEKAYGCKVQAVRNMIGIAEETAKFARDSPKLISFLEETIQQIIGEALVKANGLYHSIMTFQFILALDVIVHSRLLRSPKLDLGEAEYMAKTSVSNRKLPKRIELQYENTLVKNIKGLIPTYLERINHEKIMETAKFYTSDMPGSVIKLGAIETTMVPATNLHPNMKRLLMLHLTVPVTSCTGE</sequence>
<accession>A0ABQ9G2Y9</accession>
<evidence type="ECO:0000259" key="1">
    <source>
        <dbReference type="Pfam" id="PF14291"/>
    </source>
</evidence>
<gene>
    <name evidence="2" type="ORF">PR048_032275</name>
</gene>
<organism evidence="2 3">
    <name type="scientific">Dryococelus australis</name>
    <dbReference type="NCBI Taxonomy" id="614101"/>
    <lineage>
        <taxon>Eukaryota</taxon>
        <taxon>Metazoa</taxon>
        <taxon>Ecdysozoa</taxon>
        <taxon>Arthropoda</taxon>
        <taxon>Hexapoda</taxon>
        <taxon>Insecta</taxon>
        <taxon>Pterygota</taxon>
        <taxon>Neoptera</taxon>
        <taxon>Polyneoptera</taxon>
        <taxon>Phasmatodea</taxon>
        <taxon>Verophasmatodea</taxon>
        <taxon>Anareolatae</taxon>
        <taxon>Phasmatidae</taxon>
        <taxon>Eurycanthinae</taxon>
        <taxon>Dryococelus</taxon>
    </lineage>
</organism>
<dbReference type="InterPro" id="IPR025398">
    <property type="entry name" value="DUF4371"/>
</dbReference>
<dbReference type="PANTHER" id="PTHR45749">
    <property type="match status" value="1"/>
</dbReference>
<dbReference type="EMBL" id="JARBHB010000016">
    <property type="protein sequence ID" value="KAJ8866432.1"/>
    <property type="molecule type" value="Genomic_DNA"/>
</dbReference>
<dbReference type="Proteomes" id="UP001159363">
    <property type="component" value="Chromosome 15"/>
</dbReference>
<comment type="caution">
    <text evidence="2">The sequence shown here is derived from an EMBL/GenBank/DDBJ whole genome shotgun (WGS) entry which is preliminary data.</text>
</comment>
<reference evidence="2 3" key="1">
    <citation type="submission" date="2023-02" db="EMBL/GenBank/DDBJ databases">
        <title>LHISI_Scaffold_Assembly.</title>
        <authorList>
            <person name="Stuart O.P."/>
            <person name="Cleave R."/>
            <person name="Magrath M.J.L."/>
            <person name="Mikheyev A.S."/>
        </authorList>
    </citation>
    <scope>NUCLEOTIDE SEQUENCE [LARGE SCALE GENOMIC DNA]</scope>
    <source>
        <strain evidence="2">Daus_M_001</strain>
        <tissue evidence="2">Leg muscle</tissue>
    </source>
</reference>
<evidence type="ECO:0000313" key="3">
    <source>
        <dbReference type="Proteomes" id="UP001159363"/>
    </source>
</evidence>
<dbReference type="PANTHER" id="PTHR45749:SF21">
    <property type="entry name" value="DUF4371 DOMAIN-CONTAINING PROTEIN"/>
    <property type="match status" value="1"/>
</dbReference>
<keyword evidence="3" id="KW-1185">Reference proteome</keyword>